<name>A0A816QCY8_9BILA</name>
<evidence type="ECO:0000313" key="3">
    <source>
        <dbReference type="EMBL" id="CAF2099657.1"/>
    </source>
</evidence>
<proteinExistence type="predicted"/>
<dbReference type="EMBL" id="CAJNRG010009762">
    <property type="protein sequence ID" value="CAF2116648.1"/>
    <property type="molecule type" value="Genomic_DNA"/>
</dbReference>
<accession>A0A816QCY8</accession>
<evidence type="ECO:0000313" key="2">
    <source>
        <dbReference type="EMBL" id="CAF2059192.1"/>
    </source>
</evidence>
<keyword evidence="1" id="KW-0732">Signal</keyword>
<evidence type="ECO:0000256" key="1">
    <source>
        <dbReference type="SAM" id="SignalP"/>
    </source>
</evidence>
<organism evidence="2 5">
    <name type="scientific">Rotaria magnacalcarata</name>
    <dbReference type="NCBI Taxonomy" id="392030"/>
    <lineage>
        <taxon>Eukaryota</taxon>
        <taxon>Metazoa</taxon>
        <taxon>Spiralia</taxon>
        <taxon>Gnathifera</taxon>
        <taxon>Rotifera</taxon>
        <taxon>Eurotatoria</taxon>
        <taxon>Bdelloidea</taxon>
        <taxon>Philodinida</taxon>
        <taxon>Philodinidae</taxon>
        <taxon>Rotaria</taxon>
    </lineage>
</organism>
<comment type="caution">
    <text evidence="2">The sequence shown here is derived from an EMBL/GenBank/DDBJ whole genome shotgun (WGS) entry which is preliminary data.</text>
</comment>
<evidence type="ECO:0000313" key="4">
    <source>
        <dbReference type="EMBL" id="CAF2116648.1"/>
    </source>
</evidence>
<dbReference type="EMBL" id="CAJNRE010006819">
    <property type="protein sequence ID" value="CAF2059192.1"/>
    <property type="molecule type" value="Genomic_DNA"/>
</dbReference>
<dbReference type="Proteomes" id="UP000663824">
    <property type="component" value="Unassembled WGS sequence"/>
</dbReference>
<dbReference type="EMBL" id="CAJNRF010008217">
    <property type="protein sequence ID" value="CAF2099657.1"/>
    <property type="molecule type" value="Genomic_DNA"/>
</dbReference>
<reference evidence="2" key="1">
    <citation type="submission" date="2021-02" db="EMBL/GenBank/DDBJ databases">
        <authorList>
            <person name="Nowell W R."/>
        </authorList>
    </citation>
    <scope>NUCLEOTIDE SEQUENCE</scope>
</reference>
<feature type="signal peptide" evidence="1">
    <location>
        <begin position="1"/>
        <end position="31"/>
    </location>
</feature>
<feature type="chain" id="PRO_5035610158" evidence="1">
    <location>
        <begin position="32"/>
        <end position="133"/>
    </location>
</feature>
<sequence length="133" mass="14779">MATSFPSSKISLTMVQLSFIVFGLLIVGNLAAPTTEELQEIYYETCQLSCGSVTNKQEANECSENFCPNYVNYLLTGFTLPDSTPSLVSNHKNDVVKFCATWMVHLIEKLGWQRRILLNLKHCNCAGGTDCFA</sequence>
<dbReference type="AlphaFoldDB" id="A0A816QCY8"/>
<gene>
    <name evidence="2" type="ORF">MBJ925_LOCUS14574</name>
    <name evidence="3" type="ORF">WKI299_LOCUS19970</name>
    <name evidence="4" type="ORF">XDN619_LOCUS21716</name>
</gene>
<dbReference type="Proteomes" id="UP000663856">
    <property type="component" value="Unassembled WGS sequence"/>
</dbReference>
<protein>
    <submittedName>
        <fullName evidence="2">Uncharacterized protein</fullName>
    </submittedName>
</protein>
<evidence type="ECO:0000313" key="5">
    <source>
        <dbReference type="Proteomes" id="UP000663824"/>
    </source>
</evidence>
<dbReference type="Proteomes" id="UP000663887">
    <property type="component" value="Unassembled WGS sequence"/>
</dbReference>